<comment type="subcellular location">
    <subcellularLocation>
        <location evidence="1">Cell membrane</location>
        <topology evidence="1">Multi-pass membrane protein</topology>
    </subcellularLocation>
</comment>
<feature type="transmembrane region" description="Helical" evidence="6">
    <location>
        <begin position="88"/>
        <end position="112"/>
    </location>
</feature>
<comment type="caution">
    <text evidence="8">The sequence shown here is derived from an EMBL/GenBank/DDBJ whole genome shotgun (WGS) entry which is preliminary data.</text>
</comment>
<feature type="transmembrane region" description="Helical" evidence="6">
    <location>
        <begin position="6"/>
        <end position="23"/>
    </location>
</feature>
<feature type="transmembrane region" description="Helical" evidence="6">
    <location>
        <begin position="318"/>
        <end position="335"/>
    </location>
</feature>
<dbReference type="PANTHER" id="PTHR43478:SF1">
    <property type="entry name" value="NA+_H+ ANTIPORTER NHAC-LIKE C-TERMINAL DOMAIN-CONTAINING PROTEIN"/>
    <property type="match status" value="1"/>
</dbReference>
<dbReference type="InterPro" id="IPR018461">
    <property type="entry name" value="Na/H_Antiport_NhaC-like_C"/>
</dbReference>
<feature type="transmembrane region" description="Helical" evidence="6">
    <location>
        <begin position="250"/>
        <end position="271"/>
    </location>
</feature>
<evidence type="ECO:0000256" key="4">
    <source>
        <dbReference type="ARBA" id="ARBA00022989"/>
    </source>
</evidence>
<name>A0A923SRB7_9FIRM</name>
<evidence type="ECO:0000313" key="8">
    <source>
        <dbReference type="EMBL" id="MBC6680410.1"/>
    </source>
</evidence>
<feature type="transmembrane region" description="Helical" evidence="6">
    <location>
        <begin position="291"/>
        <end position="311"/>
    </location>
</feature>
<keyword evidence="4 6" id="KW-1133">Transmembrane helix</keyword>
<accession>A0A923SRB7</accession>
<dbReference type="EMBL" id="JACRYT010000012">
    <property type="protein sequence ID" value="MBC6680410.1"/>
    <property type="molecule type" value="Genomic_DNA"/>
</dbReference>
<organism evidence="8 9">
    <name type="scientific">Zhenpiania hominis</name>
    <dbReference type="NCBI Taxonomy" id="2763644"/>
    <lineage>
        <taxon>Bacteria</taxon>
        <taxon>Bacillati</taxon>
        <taxon>Bacillota</taxon>
        <taxon>Clostridia</taxon>
        <taxon>Peptostreptococcales</taxon>
        <taxon>Anaerovoracaceae</taxon>
        <taxon>Zhenpiania</taxon>
    </lineage>
</organism>
<evidence type="ECO:0000256" key="5">
    <source>
        <dbReference type="ARBA" id="ARBA00023136"/>
    </source>
</evidence>
<feature type="transmembrane region" description="Helical" evidence="6">
    <location>
        <begin position="198"/>
        <end position="215"/>
    </location>
</feature>
<gene>
    <name evidence="8" type="ORF">H9L42_11330</name>
</gene>
<dbReference type="PANTHER" id="PTHR43478">
    <property type="entry name" value="NA+/H+ ANTIPORTER-RELATED"/>
    <property type="match status" value="1"/>
</dbReference>
<keyword evidence="3 6" id="KW-0812">Transmembrane</keyword>
<keyword evidence="5 6" id="KW-0472">Membrane</keyword>
<dbReference type="RefSeq" id="WP_187303505.1">
    <property type="nucleotide sequence ID" value="NZ_JACRYT010000012.1"/>
</dbReference>
<feature type="transmembrane region" description="Helical" evidence="6">
    <location>
        <begin position="380"/>
        <end position="400"/>
    </location>
</feature>
<evidence type="ECO:0000256" key="2">
    <source>
        <dbReference type="ARBA" id="ARBA00022475"/>
    </source>
</evidence>
<dbReference type="GO" id="GO:0005886">
    <property type="term" value="C:plasma membrane"/>
    <property type="evidence" value="ECO:0007669"/>
    <property type="project" value="UniProtKB-SubCell"/>
</dbReference>
<dbReference type="AlphaFoldDB" id="A0A923SRB7"/>
<proteinExistence type="predicted"/>
<evidence type="ECO:0000259" key="7">
    <source>
        <dbReference type="Pfam" id="PF03553"/>
    </source>
</evidence>
<dbReference type="Pfam" id="PF03553">
    <property type="entry name" value="Na_H_antiporter"/>
    <property type="match status" value="1"/>
</dbReference>
<protein>
    <submittedName>
        <fullName evidence="8">TRAP transporter large permease subunit</fullName>
    </submittedName>
</protein>
<feature type="transmembrane region" description="Helical" evidence="6">
    <location>
        <begin position="132"/>
        <end position="154"/>
    </location>
</feature>
<sequence>MTNESLQWLLLVIAMFGILIILFEKSHAVKDFGIWAGRFIHTKRQALTGTAILGVIIFLDDYLNNLAVGTTMKGITDRLRIPRTQLAYVVNCVAAPVCILIPLSSWAVYFATLLESEGVTVGGTGMGAYLKAMPLTFYAWLMVIMVFLHALGLFPKLGAIKRDALRAEQTGDVFPVGGGVEAVDPEFKEEELPEGYKAHPWNFLLPLIVMIAVTLLCGSEVLYGSMAGVVTAAILYLAQRKMKFKEFLSYCFDGVMSMGFVLVLSVLAFAVQSANTDLGLANFIIEITTPIMKGAFLPAVVFLVCGVYAYATGCFWDLAAIILPLVVPLANAMGVDPILASAAVFSGAAFGSNTCLYGDGVIMCAQGCEIKSIDLMFATLPYACISGGITFILYLICGFVM</sequence>
<evidence type="ECO:0000256" key="1">
    <source>
        <dbReference type="ARBA" id="ARBA00004651"/>
    </source>
</evidence>
<dbReference type="Proteomes" id="UP000602647">
    <property type="component" value="Unassembled WGS sequence"/>
</dbReference>
<feature type="transmembrane region" description="Helical" evidence="6">
    <location>
        <begin position="221"/>
        <end position="238"/>
    </location>
</feature>
<feature type="domain" description="Na+/H+ antiporter NhaC-like C-terminal" evidence="7">
    <location>
        <begin position="97"/>
        <end position="399"/>
    </location>
</feature>
<keyword evidence="2" id="KW-1003">Cell membrane</keyword>
<evidence type="ECO:0000313" key="9">
    <source>
        <dbReference type="Proteomes" id="UP000602647"/>
    </source>
</evidence>
<reference evidence="8" key="1">
    <citation type="submission" date="2020-08" db="EMBL/GenBank/DDBJ databases">
        <title>Genome public.</title>
        <authorList>
            <person name="Liu C."/>
            <person name="Sun Q."/>
        </authorList>
    </citation>
    <scope>NUCLEOTIDE SEQUENCE</scope>
    <source>
        <strain evidence="8">BX12</strain>
    </source>
</reference>
<keyword evidence="9" id="KW-1185">Reference proteome</keyword>
<evidence type="ECO:0000256" key="6">
    <source>
        <dbReference type="SAM" id="Phobius"/>
    </source>
</evidence>
<evidence type="ECO:0000256" key="3">
    <source>
        <dbReference type="ARBA" id="ARBA00022692"/>
    </source>
</evidence>